<evidence type="ECO:0000256" key="3">
    <source>
        <dbReference type="ARBA" id="ARBA00012608"/>
    </source>
</evidence>
<evidence type="ECO:0000256" key="1">
    <source>
        <dbReference type="ARBA" id="ARBA00004496"/>
    </source>
</evidence>
<dbReference type="InterPro" id="IPR012999">
    <property type="entry name" value="Pyr_OxRdtase_I_AS"/>
</dbReference>
<evidence type="ECO:0000256" key="6">
    <source>
        <dbReference type="ARBA" id="ARBA00022630"/>
    </source>
</evidence>
<dbReference type="InterPro" id="IPR004099">
    <property type="entry name" value="Pyr_nucl-diS_OxRdtase_dimer"/>
</dbReference>
<comment type="subcellular location">
    <subcellularLocation>
        <location evidence="1">Cytoplasm</location>
    </subcellularLocation>
</comment>
<dbReference type="SUPFAM" id="SSF51905">
    <property type="entry name" value="FAD/NAD(P)-binding domain"/>
    <property type="match status" value="1"/>
</dbReference>
<dbReference type="Pfam" id="PF07992">
    <property type="entry name" value="Pyr_redox_2"/>
    <property type="match status" value="1"/>
</dbReference>
<dbReference type="PANTHER" id="PTHR22912:SF217">
    <property type="entry name" value="DIHYDROLIPOYL DEHYDROGENASE"/>
    <property type="match status" value="1"/>
</dbReference>
<comment type="cofactor">
    <cofactor evidence="13">
        <name>FAD</name>
        <dbReference type="ChEBI" id="CHEBI:57692"/>
    </cofactor>
    <text evidence="13">Binds 1 FAD per subunit.</text>
</comment>
<evidence type="ECO:0000256" key="5">
    <source>
        <dbReference type="ARBA" id="ARBA00022490"/>
    </source>
</evidence>
<feature type="domain" description="Pyridine nucleotide-disulphide oxidoreductase dimerisation" evidence="14">
    <location>
        <begin position="346"/>
        <end position="454"/>
    </location>
</feature>
<evidence type="ECO:0000256" key="13">
    <source>
        <dbReference type="RuleBase" id="RU003692"/>
    </source>
</evidence>
<evidence type="ECO:0000256" key="2">
    <source>
        <dbReference type="ARBA" id="ARBA00007532"/>
    </source>
</evidence>
<evidence type="ECO:0000256" key="10">
    <source>
        <dbReference type="ARBA" id="ARBA00023157"/>
    </source>
</evidence>
<evidence type="ECO:0000256" key="8">
    <source>
        <dbReference type="ARBA" id="ARBA00023002"/>
    </source>
</evidence>
<organism evidence="16 17">
    <name type="scientific">Microbacterium algihabitans</name>
    <dbReference type="NCBI Taxonomy" id="3075992"/>
    <lineage>
        <taxon>Bacteria</taxon>
        <taxon>Bacillati</taxon>
        <taxon>Actinomycetota</taxon>
        <taxon>Actinomycetes</taxon>
        <taxon>Micrococcales</taxon>
        <taxon>Microbacteriaceae</taxon>
        <taxon>Microbacterium</taxon>
    </lineage>
</organism>
<keyword evidence="7 13" id="KW-0274">FAD</keyword>
<dbReference type="InterPro" id="IPR050151">
    <property type="entry name" value="Class-I_Pyr_Nuc-Dis_Oxidored"/>
</dbReference>
<dbReference type="InterPro" id="IPR016156">
    <property type="entry name" value="FAD/NAD-linked_Rdtase_dimer_sf"/>
</dbReference>
<dbReference type="InterPro" id="IPR036188">
    <property type="entry name" value="FAD/NAD-bd_sf"/>
</dbReference>
<keyword evidence="8 13" id="KW-0560">Oxidoreductase</keyword>
<keyword evidence="11 13" id="KW-0676">Redox-active center</keyword>
<dbReference type="PIRSF" id="PIRSF000350">
    <property type="entry name" value="Mercury_reductase_MerA"/>
    <property type="match status" value="1"/>
</dbReference>
<keyword evidence="17" id="KW-1185">Reference proteome</keyword>
<reference evidence="16 17" key="1">
    <citation type="submission" date="2023-09" db="EMBL/GenBank/DDBJ databases">
        <title>Microbacterium fusihabitans sp. nov., Microbacterium phycihabitans sp. nov., and Microbacterium cervinum sp. nov., isolated from dried seaweeds of beach.</title>
        <authorList>
            <person name="Lee S.D."/>
        </authorList>
    </citation>
    <scope>NUCLEOTIDE SEQUENCE [LARGE SCALE GENOMIC DNA]</scope>
    <source>
        <strain evidence="16 17">KSW2-21</strain>
    </source>
</reference>
<keyword evidence="9 13" id="KW-0520">NAD</keyword>
<dbReference type="PANTHER" id="PTHR22912">
    <property type="entry name" value="DISULFIDE OXIDOREDUCTASE"/>
    <property type="match status" value="1"/>
</dbReference>
<comment type="miscellaneous">
    <text evidence="13">The active site is a redox-active disulfide bond.</text>
</comment>
<dbReference type="EC" id="1.8.1.4" evidence="3 13"/>
<evidence type="ECO:0000259" key="15">
    <source>
        <dbReference type="Pfam" id="PF07992"/>
    </source>
</evidence>
<dbReference type="EMBL" id="JAWDIU010000007">
    <property type="protein sequence ID" value="MDU0328353.1"/>
    <property type="molecule type" value="Genomic_DNA"/>
</dbReference>
<dbReference type="InterPro" id="IPR023753">
    <property type="entry name" value="FAD/NAD-binding_dom"/>
</dbReference>
<dbReference type="SUPFAM" id="SSF55424">
    <property type="entry name" value="FAD/NAD-linked reductases, dimerisation (C-terminal) domain"/>
    <property type="match status" value="1"/>
</dbReference>
<keyword evidence="10" id="KW-1015">Disulfide bond</keyword>
<evidence type="ECO:0000313" key="16">
    <source>
        <dbReference type="EMBL" id="MDU0328353.1"/>
    </source>
</evidence>
<evidence type="ECO:0000259" key="14">
    <source>
        <dbReference type="Pfam" id="PF02852"/>
    </source>
</evidence>
<dbReference type="RefSeq" id="WP_144828027.1">
    <property type="nucleotide sequence ID" value="NZ_JAWDIU010000007.1"/>
</dbReference>
<comment type="caution">
    <text evidence="16">The sequence shown here is derived from an EMBL/GenBank/DDBJ whole genome shotgun (WGS) entry which is preliminary data.</text>
</comment>
<dbReference type="Gene3D" id="3.50.50.60">
    <property type="entry name" value="FAD/NAD(P)-binding domain"/>
    <property type="match status" value="2"/>
</dbReference>
<comment type="catalytic activity">
    <reaction evidence="12 13">
        <text>N(6)-[(R)-dihydrolipoyl]-L-lysyl-[protein] + NAD(+) = N(6)-[(R)-lipoyl]-L-lysyl-[protein] + NADH + H(+)</text>
        <dbReference type="Rhea" id="RHEA:15045"/>
        <dbReference type="Rhea" id="RHEA-COMP:10474"/>
        <dbReference type="Rhea" id="RHEA-COMP:10475"/>
        <dbReference type="ChEBI" id="CHEBI:15378"/>
        <dbReference type="ChEBI" id="CHEBI:57540"/>
        <dbReference type="ChEBI" id="CHEBI:57945"/>
        <dbReference type="ChEBI" id="CHEBI:83099"/>
        <dbReference type="ChEBI" id="CHEBI:83100"/>
        <dbReference type="EC" id="1.8.1.4"/>
    </reaction>
</comment>
<dbReference type="InterPro" id="IPR001100">
    <property type="entry name" value="Pyr_nuc-diS_OxRdtase"/>
</dbReference>
<evidence type="ECO:0000313" key="17">
    <source>
        <dbReference type="Proteomes" id="UP001256673"/>
    </source>
</evidence>
<dbReference type="PRINTS" id="PR00411">
    <property type="entry name" value="PNDRDTASEI"/>
</dbReference>
<proteinExistence type="inferred from homology"/>
<dbReference type="PROSITE" id="PS00076">
    <property type="entry name" value="PYRIDINE_REDOX_1"/>
    <property type="match status" value="1"/>
</dbReference>
<evidence type="ECO:0000256" key="9">
    <source>
        <dbReference type="ARBA" id="ARBA00023027"/>
    </source>
</evidence>
<dbReference type="InterPro" id="IPR006258">
    <property type="entry name" value="Lipoamide_DH"/>
</dbReference>
<comment type="similarity">
    <text evidence="2 13">Belongs to the class-I pyridine nucleotide-disulfide oxidoreductase family.</text>
</comment>
<protein>
    <recommendedName>
        <fullName evidence="4 13">Dihydrolipoyl dehydrogenase</fullName>
        <ecNumber evidence="3 13">1.8.1.4</ecNumber>
    </recommendedName>
</protein>
<evidence type="ECO:0000256" key="11">
    <source>
        <dbReference type="ARBA" id="ARBA00023284"/>
    </source>
</evidence>
<keyword evidence="6 13" id="KW-0285">Flavoprotein</keyword>
<feature type="domain" description="FAD/NAD(P)-binding" evidence="15">
    <location>
        <begin position="4"/>
        <end position="325"/>
    </location>
</feature>
<dbReference type="Proteomes" id="UP001256673">
    <property type="component" value="Unassembled WGS sequence"/>
</dbReference>
<sequence>MPHYDLVILGAGPGGYVAAVRGAQLGLSVAIVEEKYWGGVCLNVGCIPSKALLRNADLAHTFHAKADLFGISGDVTFDFGKAFDRSRSVAAGHVKGIHYLMKKNKVTEYEGRGFFADDHTIDVTKTDGSKEQVTFDNVIIATGSTVRLLPGVTLSENVVTYEEQILTRELPESIVIVGAGAIGMEFAYVMTNYGVKVTIIEFLDRALPNEDAEVSKEIQKQYKGYGVDILTSTKVESVTDHGDKVTVAYTAKDGSQSSIDADRVLMSIGFAPKVDGFGLENTGVKLTERGAIEIDDHMRTNVPHIYSIGDVTAKLQLAHVAEAQGVVAAETIAGAETQTLGDYRNMPRATFCNPQVASFGLTEQQARDAGHDIKVAKFPFSANGKANGLGEPVGFVKLVADAETLELIGGHLIGPDVSELLPELTLAQKWDLTALEAARNVHTHPTLSEGLQEAFHGLTGHMINL</sequence>
<name>A0ABU3RZR7_9MICO</name>
<keyword evidence="5" id="KW-0963">Cytoplasm</keyword>
<dbReference type="PRINTS" id="PR00368">
    <property type="entry name" value="FADPNR"/>
</dbReference>
<gene>
    <name evidence="16" type="primary">lpdA</name>
    <name evidence="16" type="ORF">RWH43_16460</name>
</gene>
<accession>A0ABU3RZR7</accession>
<evidence type="ECO:0000256" key="4">
    <source>
        <dbReference type="ARBA" id="ARBA00016961"/>
    </source>
</evidence>
<dbReference type="GO" id="GO:0004148">
    <property type="term" value="F:dihydrolipoyl dehydrogenase (NADH) activity"/>
    <property type="evidence" value="ECO:0007669"/>
    <property type="project" value="UniProtKB-EC"/>
</dbReference>
<dbReference type="Pfam" id="PF02852">
    <property type="entry name" value="Pyr_redox_dim"/>
    <property type="match status" value="1"/>
</dbReference>
<evidence type="ECO:0000256" key="12">
    <source>
        <dbReference type="ARBA" id="ARBA00049187"/>
    </source>
</evidence>
<dbReference type="Gene3D" id="3.30.390.30">
    <property type="match status" value="1"/>
</dbReference>
<dbReference type="NCBIfam" id="TIGR01350">
    <property type="entry name" value="lipoamide_DH"/>
    <property type="match status" value="1"/>
</dbReference>
<evidence type="ECO:0000256" key="7">
    <source>
        <dbReference type="ARBA" id="ARBA00022827"/>
    </source>
</evidence>